<dbReference type="Pfam" id="PF04134">
    <property type="entry name" value="DCC1-like"/>
    <property type="match status" value="1"/>
</dbReference>
<proteinExistence type="predicted"/>
<dbReference type="EMBL" id="FONY01000008">
    <property type="protein sequence ID" value="SFE85896.1"/>
    <property type="molecule type" value="Genomic_DNA"/>
</dbReference>
<dbReference type="RefSeq" id="WP_091541942.1">
    <property type="nucleotide sequence ID" value="NZ_FONY01000008.1"/>
</dbReference>
<dbReference type="AlphaFoldDB" id="A0A1I2DZP5"/>
<accession>A0A1I2DZP5</accession>
<name>A0A1I2DZP5_9BACT</name>
<keyword evidence="1" id="KW-0812">Transmembrane</keyword>
<evidence type="ECO:0000256" key="1">
    <source>
        <dbReference type="SAM" id="Phobius"/>
    </source>
</evidence>
<dbReference type="Proteomes" id="UP000199513">
    <property type="component" value="Unassembled WGS sequence"/>
</dbReference>
<evidence type="ECO:0000313" key="2">
    <source>
        <dbReference type="EMBL" id="SFE85896.1"/>
    </source>
</evidence>
<dbReference type="STRING" id="1003.SAMN04488541_100889"/>
<dbReference type="OrthoDB" id="671850at2"/>
<protein>
    <recommendedName>
        <fullName evidence="4">DUF393 domain-containing protein</fullName>
    </recommendedName>
</protein>
<keyword evidence="1" id="KW-1133">Transmembrane helix</keyword>
<feature type="transmembrane region" description="Helical" evidence="1">
    <location>
        <begin position="182"/>
        <end position="202"/>
    </location>
</feature>
<feature type="transmembrane region" description="Helical" evidence="1">
    <location>
        <begin position="134"/>
        <end position="151"/>
    </location>
</feature>
<dbReference type="InterPro" id="IPR007263">
    <property type="entry name" value="DCC1-like"/>
</dbReference>
<reference evidence="2 3" key="1">
    <citation type="submission" date="2016-10" db="EMBL/GenBank/DDBJ databases">
        <authorList>
            <person name="de Groot N.N."/>
        </authorList>
    </citation>
    <scope>NUCLEOTIDE SEQUENCE [LARGE SCALE GENOMIC DNA]</scope>
    <source>
        <strain>GEY</strain>
        <strain evidence="3">DSM 9560</strain>
    </source>
</reference>
<organism evidence="2 3">
    <name type="scientific">Thermoflexibacter ruber</name>
    <dbReference type="NCBI Taxonomy" id="1003"/>
    <lineage>
        <taxon>Bacteria</taxon>
        <taxon>Pseudomonadati</taxon>
        <taxon>Bacteroidota</taxon>
        <taxon>Cytophagia</taxon>
        <taxon>Cytophagales</taxon>
        <taxon>Thermoflexibacteraceae</taxon>
        <taxon>Thermoflexibacter</taxon>
    </lineage>
</organism>
<keyword evidence="3" id="KW-1185">Reference proteome</keyword>
<gene>
    <name evidence="2" type="ORF">SAMN04488541_100889</name>
</gene>
<feature type="transmembrane region" description="Helical" evidence="1">
    <location>
        <begin position="208"/>
        <end position="225"/>
    </location>
</feature>
<evidence type="ECO:0000313" key="3">
    <source>
        <dbReference type="Proteomes" id="UP000199513"/>
    </source>
</evidence>
<keyword evidence="1" id="KW-0472">Membrane</keyword>
<sequence>MLKNHVIIYDHECPMCAVYTGAFVKFELLDKEGRYKFADLQHFPIASIIDKDRARHEIALIDIEKKEVRYGLESLFYILGNRFPFLHLIFKQKWFQALMQPLYYFISYNRKVIAPSSTQNSQSCNPDFHLKYRILYILLMMYIVGIFAFSFGLFPIYWAYWAIQVVFSVLYFSKQGDMRKSIAYLGHQITILLIGCLLLIPSMIFSNLLVYNLIIVGLVTGREYWRRWKAIS</sequence>
<dbReference type="GO" id="GO:0015035">
    <property type="term" value="F:protein-disulfide reductase activity"/>
    <property type="evidence" value="ECO:0007669"/>
    <property type="project" value="InterPro"/>
</dbReference>
<evidence type="ECO:0008006" key="4">
    <source>
        <dbReference type="Google" id="ProtNLM"/>
    </source>
</evidence>